<sequence>MLAERRLKRQRNSEGARRSPKGFSLIELLIAVSIISFLGVVIYSALSQGLKIWKRTTVEKPEINVELMLEKFASDLRNASNNSIGRFAGEEKAVRFLVLGTSLKSPENEGGIPMPYQVRYEFDAGKGIFRKVQTDYRDLLYQTGEKAGIEVEKINLKDCRIRYYYYNAEENSAIWKSLWQEECLPRAVKIDMGYSTQYGVRTVTKTIAVPANYCQAKG</sequence>
<organism evidence="2 3">
    <name type="scientific">Candidatus Danuiimicrobium aquiferis</name>
    <dbReference type="NCBI Taxonomy" id="1801832"/>
    <lineage>
        <taxon>Bacteria</taxon>
        <taxon>Pseudomonadati</taxon>
        <taxon>Candidatus Omnitrophota</taxon>
        <taxon>Candidatus Danuiimicrobium</taxon>
    </lineage>
</organism>
<dbReference type="Proteomes" id="UP000178187">
    <property type="component" value="Unassembled WGS sequence"/>
</dbReference>
<evidence type="ECO:0008006" key="4">
    <source>
        <dbReference type="Google" id="ProtNLM"/>
    </source>
</evidence>
<accession>A0A1G1KVD8</accession>
<evidence type="ECO:0000256" key="1">
    <source>
        <dbReference type="SAM" id="Phobius"/>
    </source>
</evidence>
<comment type="caution">
    <text evidence="2">The sequence shown here is derived from an EMBL/GenBank/DDBJ whole genome shotgun (WGS) entry which is preliminary data.</text>
</comment>
<keyword evidence="1" id="KW-0812">Transmembrane</keyword>
<dbReference type="PROSITE" id="PS00409">
    <property type="entry name" value="PROKAR_NTER_METHYL"/>
    <property type="match status" value="1"/>
</dbReference>
<reference evidence="2 3" key="1">
    <citation type="journal article" date="2016" name="Nat. Commun.">
        <title>Thousands of microbial genomes shed light on interconnected biogeochemical processes in an aquifer system.</title>
        <authorList>
            <person name="Anantharaman K."/>
            <person name="Brown C.T."/>
            <person name="Hug L.A."/>
            <person name="Sharon I."/>
            <person name="Castelle C.J."/>
            <person name="Probst A.J."/>
            <person name="Thomas B.C."/>
            <person name="Singh A."/>
            <person name="Wilkins M.J."/>
            <person name="Karaoz U."/>
            <person name="Brodie E.L."/>
            <person name="Williams K.H."/>
            <person name="Hubbard S.S."/>
            <person name="Banfield J.F."/>
        </authorList>
    </citation>
    <scope>NUCLEOTIDE SEQUENCE [LARGE SCALE GENOMIC DNA]</scope>
</reference>
<dbReference type="EMBL" id="MHFR01000045">
    <property type="protein sequence ID" value="OGW96918.1"/>
    <property type="molecule type" value="Genomic_DNA"/>
</dbReference>
<dbReference type="NCBIfam" id="TIGR02532">
    <property type="entry name" value="IV_pilin_GFxxxE"/>
    <property type="match status" value="1"/>
</dbReference>
<protein>
    <recommendedName>
        <fullName evidence="4">Type II secretion system protein J</fullName>
    </recommendedName>
</protein>
<gene>
    <name evidence="2" type="ORF">A3G33_02855</name>
</gene>
<evidence type="ECO:0000313" key="3">
    <source>
        <dbReference type="Proteomes" id="UP000178187"/>
    </source>
</evidence>
<dbReference type="AlphaFoldDB" id="A0A1G1KVD8"/>
<dbReference type="Pfam" id="PF07963">
    <property type="entry name" value="N_methyl"/>
    <property type="match status" value="1"/>
</dbReference>
<proteinExistence type="predicted"/>
<keyword evidence="1" id="KW-1133">Transmembrane helix</keyword>
<feature type="transmembrane region" description="Helical" evidence="1">
    <location>
        <begin position="21"/>
        <end position="46"/>
    </location>
</feature>
<dbReference type="InterPro" id="IPR012902">
    <property type="entry name" value="N_methyl_site"/>
</dbReference>
<name>A0A1G1KVD8_9BACT</name>
<keyword evidence="1" id="KW-0472">Membrane</keyword>
<evidence type="ECO:0000313" key="2">
    <source>
        <dbReference type="EMBL" id="OGW96918.1"/>
    </source>
</evidence>